<dbReference type="EMBL" id="CP020931">
    <property type="protein sequence ID" value="ARM83267.1"/>
    <property type="molecule type" value="Genomic_DNA"/>
</dbReference>
<sequence>MRRKGQQPNLQRQLIALVAGLCLTIILTVCFMVAVVQVQSAITAYTWGESVWSRAQIDTVHHLNRFSESGDFSHLAKARQALAVPIGDLHARVAITSDTLDWQRARHGFLQGGNHEEDLTRMILLIRLFSWLDQLERALTAWEGADDLLFELDQIGNAMEREWLAAPPDREQLQALRDKLAIVDQQLQVNAREFRLSMGDASRWAASFLSVVSALFLTLVALLSWFLGFRLVRLLNRTEQNFRSIFEQSAIGIIQIDTEGRIVNANQATCDILGYRPDDLVHRPYRELVHPEDWDVAREERRDISFGNIDSYTTEHRIVRKDNDFLWARLTVSRVWDVPSASAYFTTVMEDISESHRLSTELSYMATHDSLTGLINRRAFEQQLASHLGHVRNGGKQHALCYIDLDQFKLANDTSGHDAGDQLLRQVSDIISKNLREADILARLGGDEFGIILQNCDLDTAHHVAEKVRASLDHLVFSWQQTSHTISCSIGVVPITAESAGISALMKAADIACYTAKDSGRNRVCVMSMDDKQMASQQGEMEWHNRIQTALQDNRFFLECQIIAPPTGRGKGLRYEVLIRMRSQDGSVVPPSAFLPPAERYGMASRIDRWVIENVLEKLSAAPEHLGALEACHINLSGRSFDQTDFADFVVGRFHHYGVPANKICFEITETAAVHNLLEVQAFMKRLSDMGCSFALDDFGSGLSSFGYLRRLPVTCLKIDGMFVRDIVTSKTDLAMVRAIHDIGRTMDMITVAEYVESEDAASLLKEIGVDLLQGFWVHRPSSLDDILGTEPSRLSEKVTHLKLHTT</sequence>
<dbReference type="PROSITE" id="PS50887">
    <property type="entry name" value="GGDEF"/>
    <property type="match status" value="1"/>
</dbReference>
<dbReference type="InterPro" id="IPR035965">
    <property type="entry name" value="PAS-like_dom_sf"/>
</dbReference>
<dbReference type="FunFam" id="3.30.70.270:FF:000001">
    <property type="entry name" value="Diguanylate cyclase domain protein"/>
    <property type="match status" value="1"/>
</dbReference>
<organism evidence="7 8">
    <name type="scientific">Marinobacter salarius</name>
    <dbReference type="NCBI Taxonomy" id="1420917"/>
    <lineage>
        <taxon>Bacteria</taxon>
        <taxon>Pseudomonadati</taxon>
        <taxon>Pseudomonadota</taxon>
        <taxon>Gammaproteobacteria</taxon>
        <taxon>Pseudomonadales</taxon>
        <taxon>Marinobacteraceae</taxon>
        <taxon>Marinobacter</taxon>
    </lineage>
</organism>
<evidence type="ECO:0000313" key="7">
    <source>
        <dbReference type="EMBL" id="ARM83267.1"/>
    </source>
</evidence>
<dbReference type="InterPro" id="IPR029787">
    <property type="entry name" value="Nucleotide_cyclase"/>
</dbReference>
<dbReference type="Gene3D" id="3.30.70.270">
    <property type="match status" value="1"/>
</dbReference>
<evidence type="ECO:0000256" key="2">
    <source>
        <dbReference type="SAM" id="Phobius"/>
    </source>
</evidence>
<dbReference type="SUPFAM" id="SSF55785">
    <property type="entry name" value="PYP-like sensor domain (PAS domain)"/>
    <property type="match status" value="1"/>
</dbReference>
<dbReference type="PANTHER" id="PTHR44757:SF2">
    <property type="entry name" value="BIOFILM ARCHITECTURE MAINTENANCE PROTEIN MBAA"/>
    <property type="match status" value="1"/>
</dbReference>
<feature type="transmembrane region" description="Helical" evidence="2">
    <location>
        <begin position="204"/>
        <end position="227"/>
    </location>
</feature>
<keyword evidence="2" id="KW-0812">Transmembrane</keyword>
<dbReference type="SMART" id="SM00091">
    <property type="entry name" value="PAS"/>
    <property type="match status" value="1"/>
</dbReference>
<dbReference type="PANTHER" id="PTHR44757">
    <property type="entry name" value="DIGUANYLATE CYCLASE DGCP"/>
    <property type="match status" value="1"/>
</dbReference>
<feature type="domain" description="GGDEF" evidence="6">
    <location>
        <begin position="396"/>
        <end position="529"/>
    </location>
</feature>
<evidence type="ECO:0000259" key="3">
    <source>
        <dbReference type="PROSITE" id="PS50112"/>
    </source>
</evidence>
<dbReference type="Gene3D" id="3.30.450.20">
    <property type="entry name" value="PAS domain"/>
    <property type="match status" value="1"/>
</dbReference>
<dbReference type="PROSITE" id="PS50112">
    <property type="entry name" value="PAS"/>
    <property type="match status" value="1"/>
</dbReference>
<feature type="domain" description="EAL" evidence="5">
    <location>
        <begin position="540"/>
        <end position="795"/>
    </location>
</feature>
<dbReference type="CDD" id="cd01949">
    <property type="entry name" value="GGDEF"/>
    <property type="match status" value="1"/>
</dbReference>
<name>A0A1W6K783_9GAMM</name>
<dbReference type="GeneID" id="77255145"/>
<dbReference type="AlphaFoldDB" id="A0A1W6K783"/>
<feature type="domain" description="PAS" evidence="3">
    <location>
        <begin position="238"/>
        <end position="293"/>
    </location>
</feature>
<keyword evidence="2" id="KW-0472">Membrane</keyword>
<dbReference type="Pfam" id="PF00563">
    <property type="entry name" value="EAL"/>
    <property type="match status" value="1"/>
</dbReference>
<dbReference type="InterPro" id="IPR052155">
    <property type="entry name" value="Biofilm_reg_signaling"/>
</dbReference>
<dbReference type="InterPro" id="IPR001633">
    <property type="entry name" value="EAL_dom"/>
</dbReference>
<gene>
    <name evidence="7" type="primary">pdeB</name>
    <name evidence="7" type="ORF">MARSALSMR5_01173</name>
</gene>
<dbReference type="CDD" id="cd01948">
    <property type="entry name" value="EAL"/>
    <property type="match status" value="1"/>
</dbReference>
<proteinExistence type="predicted"/>
<keyword evidence="7" id="KW-0378">Hydrolase</keyword>
<dbReference type="NCBIfam" id="TIGR00254">
    <property type="entry name" value="GGDEF"/>
    <property type="match status" value="1"/>
</dbReference>
<dbReference type="Proteomes" id="UP000193100">
    <property type="component" value="Chromosome"/>
</dbReference>
<dbReference type="InterPro" id="IPR013767">
    <property type="entry name" value="PAS_fold"/>
</dbReference>
<dbReference type="Pfam" id="PF00989">
    <property type="entry name" value="PAS"/>
    <property type="match status" value="1"/>
</dbReference>
<dbReference type="InterPro" id="IPR043128">
    <property type="entry name" value="Rev_trsase/Diguanyl_cyclase"/>
</dbReference>
<evidence type="ECO:0000259" key="4">
    <source>
        <dbReference type="PROSITE" id="PS50113"/>
    </source>
</evidence>
<dbReference type="InterPro" id="IPR000700">
    <property type="entry name" value="PAS-assoc_C"/>
</dbReference>
<dbReference type="STRING" id="1420917.AU15_12530"/>
<dbReference type="InterPro" id="IPR035919">
    <property type="entry name" value="EAL_sf"/>
</dbReference>
<dbReference type="InterPro" id="IPR000014">
    <property type="entry name" value="PAS"/>
</dbReference>
<dbReference type="EC" id="3.1.4.52" evidence="7"/>
<dbReference type="SMART" id="SM00052">
    <property type="entry name" value="EAL"/>
    <property type="match status" value="1"/>
</dbReference>
<accession>A0A1W6K783</accession>
<dbReference type="PROSITE" id="PS50113">
    <property type="entry name" value="PAC"/>
    <property type="match status" value="1"/>
</dbReference>
<dbReference type="InterPro" id="IPR000160">
    <property type="entry name" value="GGDEF_dom"/>
</dbReference>
<evidence type="ECO:0000259" key="5">
    <source>
        <dbReference type="PROSITE" id="PS50883"/>
    </source>
</evidence>
<dbReference type="NCBIfam" id="TIGR00229">
    <property type="entry name" value="sensory_box"/>
    <property type="match status" value="1"/>
</dbReference>
<dbReference type="RefSeq" id="WP_085679577.1">
    <property type="nucleotide sequence ID" value="NZ_CP020931.1"/>
</dbReference>
<dbReference type="Pfam" id="PF00990">
    <property type="entry name" value="GGDEF"/>
    <property type="match status" value="1"/>
</dbReference>
<feature type="domain" description="PAC" evidence="4">
    <location>
        <begin position="312"/>
        <end position="364"/>
    </location>
</feature>
<dbReference type="Gene3D" id="3.20.20.450">
    <property type="entry name" value="EAL domain"/>
    <property type="match status" value="1"/>
</dbReference>
<dbReference type="SUPFAM" id="SSF55073">
    <property type="entry name" value="Nucleotide cyclase"/>
    <property type="match status" value="1"/>
</dbReference>
<keyword evidence="2" id="KW-1133">Transmembrane helix</keyword>
<reference evidence="7 8" key="1">
    <citation type="submission" date="2017-04" db="EMBL/GenBank/DDBJ databases">
        <title>Genome Sequence of Marinobacter salarius strain SMR5 Isolated from a culture of the Diatom Skeletonema marinoi.</title>
        <authorList>
            <person name="Topel M."/>
            <person name="Pinder M.I.M."/>
            <person name="Johansson O.N."/>
            <person name="Kourtchenko O."/>
            <person name="Godhe A."/>
            <person name="Clarke A.K."/>
        </authorList>
    </citation>
    <scope>NUCLEOTIDE SEQUENCE [LARGE SCALE GENOMIC DNA]</scope>
    <source>
        <strain evidence="7 8">SMR5</strain>
    </source>
</reference>
<comment type="cofactor">
    <cofactor evidence="1">
        <name>Mg(2+)</name>
        <dbReference type="ChEBI" id="CHEBI:18420"/>
    </cofactor>
</comment>
<dbReference type="SUPFAM" id="SSF141868">
    <property type="entry name" value="EAL domain-like"/>
    <property type="match status" value="1"/>
</dbReference>
<evidence type="ECO:0000259" key="6">
    <source>
        <dbReference type="PROSITE" id="PS50887"/>
    </source>
</evidence>
<evidence type="ECO:0000313" key="8">
    <source>
        <dbReference type="Proteomes" id="UP000193100"/>
    </source>
</evidence>
<protein>
    <submittedName>
        <fullName evidence="7">Cyclic di-GMP phosphodiesterase PdeB</fullName>
        <ecNumber evidence="7">3.1.4.52</ecNumber>
    </submittedName>
</protein>
<dbReference type="GO" id="GO:0006355">
    <property type="term" value="P:regulation of DNA-templated transcription"/>
    <property type="evidence" value="ECO:0007669"/>
    <property type="project" value="InterPro"/>
</dbReference>
<dbReference type="GO" id="GO:0071111">
    <property type="term" value="F:cyclic-guanylate-specific phosphodiesterase activity"/>
    <property type="evidence" value="ECO:0007669"/>
    <property type="project" value="UniProtKB-EC"/>
</dbReference>
<dbReference type="CDD" id="cd00130">
    <property type="entry name" value="PAS"/>
    <property type="match status" value="1"/>
</dbReference>
<dbReference type="PROSITE" id="PS50883">
    <property type="entry name" value="EAL"/>
    <property type="match status" value="1"/>
</dbReference>
<dbReference type="SMART" id="SM00267">
    <property type="entry name" value="GGDEF"/>
    <property type="match status" value="1"/>
</dbReference>
<evidence type="ECO:0000256" key="1">
    <source>
        <dbReference type="ARBA" id="ARBA00001946"/>
    </source>
</evidence>
<feature type="transmembrane region" description="Helical" evidence="2">
    <location>
        <begin position="12"/>
        <end position="36"/>
    </location>
</feature>